<feature type="signal peptide" evidence="1">
    <location>
        <begin position="1"/>
        <end position="40"/>
    </location>
</feature>
<keyword evidence="3" id="KW-1185">Reference proteome</keyword>
<feature type="chain" id="PRO_5038385535" description="Flp pilus assembly protein RcpC/CpaB domain-containing protein" evidence="1">
    <location>
        <begin position="41"/>
        <end position="158"/>
    </location>
</feature>
<protein>
    <recommendedName>
        <fullName evidence="4">Flp pilus assembly protein RcpC/CpaB domain-containing protein</fullName>
    </recommendedName>
</protein>
<evidence type="ECO:0000313" key="2">
    <source>
        <dbReference type="EMBL" id="NYI89373.1"/>
    </source>
</evidence>
<comment type="caution">
    <text evidence="2">The sequence shown here is derived from an EMBL/GenBank/DDBJ whole genome shotgun (WGS) entry which is preliminary data.</text>
</comment>
<organism evidence="2 3">
    <name type="scientific">Amycolatopsis endophytica</name>
    <dbReference type="NCBI Taxonomy" id="860233"/>
    <lineage>
        <taxon>Bacteria</taxon>
        <taxon>Bacillati</taxon>
        <taxon>Actinomycetota</taxon>
        <taxon>Actinomycetes</taxon>
        <taxon>Pseudonocardiales</taxon>
        <taxon>Pseudonocardiaceae</taxon>
        <taxon>Amycolatopsis</taxon>
    </lineage>
</organism>
<dbReference type="EMBL" id="JACCFK010000001">
    <property type="protein sequence ID" value="NYI89373.1"/>
    <property type="molecule type" value="Genomic_DNA"/>
</dbReference>
<dbReference type="Proteomes" id="UP000549616">
    <property type="component" value="Unassembled WGS sequence"/>
</dbReference>
<dbReference type="AlphaFoldDB" id="A0A853B2L5"/>
<evidence type="ECO:0008006" key="4">
    <source>
        <dbReference type="Google" id="ProtNLM"/>
    </source>
</evidence>
<proteinExistence type="predicted"/>
<keyword evidence="1" id="KW-0732">Signal</keyword>
<accession>A0A853B2L5</accession>
<evidence type="ECO:0000256" key="1">
    <source>
        <dbReference type="SAM" id="SignalP"/>
    </source>
</evidence>
<evidence type="ECO:0000313" key="3">
    <source>
        <dbReference type="Proteomes" id="UP000549616"/>
    </source>
</evidence>
<dbReference type="RefSeq" id="WP_179773540.1">
    <property type="nucleotide sequence ID" value="NZ_JACCFK010000001.1"/>
</dbReference>
<gene>
    <name evidence="2" type="ORF">HNR02_002696</name>
</gene>
<name>A0A853B2L5_9PSEU</name>
<reference evidence="2 3" key="1">
    <citation type="submission" date="2020-07" db="EMBL/GenBank/DDBJ databases">
        <title>Sequencing the genomes of 1000 actinobacteria strains.</title>
        <authorList>
            <person name="Klenk H.-P."/>
        </authorList>
    </citation>
    <scope>NUCLEOTIDE SEQUENCE [LARGE SCALE GENOMIC DNA]</scope>
    <source>
        <strain evidence="2 3">DSM 104006</strain>
    </source>
</reference>
<sequence>MRFDPRAHWNRLRPRFGGRRWNRLRKLVATALLIAAAVMAARPDAPEPRAAPPPPSAPVPFTGDLALAAVPVRLADTGVADLLSPGMRVDVVTFDESEQIRKVLASMATVLTVRPPPTSGGRLAAARDGPLVVLSLPEDTAREVAALSLRNPVAVTLR</sequence>